<feature type="region of interest" description="Disordered" evidence="2">
    <location>
        <begin position="194"/>
        <end position="216"/>
    </location>
</feature>
<dbReference type="GeneID" id="92044498"/>
<evidence type="ECO:0000256" key="2">
    <source>
        <dbReference type="SAM" id="MobiDB-lite"/>
    </source>
</evidence>
<organism evidence="3 4">
    <name type="scientific">Apiospora hydei</name>
    <dbReference type="NCBI Taxonomy" id="1337664"/>
    <lineage>
        <taxon>Eukaryota</taxon>
        <taxon>Fungi</taxon>
        <taxon>Dikarya</taxon>
        <taxon>Ascomycota</taxon>
        <taxon>Pezizomycotina</taxon>
        <taxon>Sordariomycetes</taxon>
        <taxon>Xylariomycetidae</taxon>
        <taxon>Amphisphaeriales</taxon>
        <taxon>Apiosporaceae</taxon>
        <taxon>Apiospora</taxon>
    </lineage>
</organism>
<protein>
    <recommendedName>
        <fullName evidence="5">C3H1-type domain-containing protein</fullName>
    </recommendedName>
</protein>
<feature type="coiled-coil region" evidence="1">
    <location>
        <begin position="102"/>
        <end position="136"/>
    </location>
</feature>
<dbReference type="EMBL" id="JAQQWN010000005">
    <property type="protein sequence ID" value="KAK8085852.1"/>
    <property type="molecule type" value="Genomic_DNA"/>
</dbReference>
<feature type="compositionally biased region" description="Gly residues" evidence="2">
    <location>
        <begin position="582"/>
        <end position="591"/>
    </location>
</feature>
<evidence type="ECO:0000313" key="3">
    <source>
        <dbReference type="EMBL" id="KAK8085852.1"/>
    </source>
</evidence>
<feature type="region of interest" description="Disordered" evidence="2">
    <location>
        <begin position="579"/>
        <end position="600"/>
    </location>
</feature>
<keyword evidence="1" id="KW-0175">Coiled coil</keyword>
<comment type="caution">
    <text evidence="3">The sequence shown here is derived from an EMBL/GenBank/DDBJ whole genome shotgun (WGS) entry which is preliminary data.</text>
</comment>
<dbReference type="Proteomes" id="UP001433268">
    <property type="component" value="Unassembled WGS sequence"/>
</dbReference>
<proteinExistence type="predicted"/>
<feature type="region of interest" description="Disordered" evidence="2">
    <location>
        <begin position="416"/>
        <end position="443"/>
    </location>
</feature>
<name>A0ABR1WRK5_9PEZI</name>
<feature type="compositionally biased region" description="Basic and acidic residues" evidence="2">
    <location>
        <begin position="281"/>
        <end position="294"/>
    </location>
</feature>
<keyword evidence="4" id="KW-1185">Reference proteome</keyword>
<evidence type="ECO:0000256" key="1">
    <source>
        <dbReference type="SAM" id="Coils"/>
    </source>
</evidence>
<dbReference type="RefSeq" id="XP_066670361.1">
    <property type="nucleotide sequence ID" value="XM_066811438.1"/>
</dbReference>
<reference evidence="3 4" key="1">
    <citation type="submission" date="2023-01" db="EMBL/GenBank/DDBJ databases">
        <title>Analysis of 21 Apiospora genomes using comparative genomics revels a genus with tremendous synthesis potential of carbohydrate active enzymes and secondary metabolites.</title>
        <authorList>
            <person name="Sorensen T."/>
        </authorList>
    </citation>
    <scope>NUCLEOTIDE SEQUENCE [LARGE SCALE GENOMIC DNA]</scope>
    <source>
        <strain evidence="3 4">CBS 114990</strain>
    </source>
</reference>
<evidence type="ECO:0008006" key="5">
    <source>
        <dbReference type="Google" id="ProtNLM"/>
    </source>
</evidence>
<feature type="compositionally biased region" description="Polar residues" evidence="2">
    <location>
        <begin position="416"/>
        <end position="430"/>
    </location>
</feature>
<feature type="region of interest" description="Disordered" evidence="2">
    <location>
        <begin position="278"/>
        <end position="324"/>
    </location>
</feature>
<evidence type="ECO:0000313" key="4">
    <source>
        <dbReference type="Proteomes" id="UP001433268"/>
    </source>
</evidence>
<gene>
    <name evidence="3" type="ORF">PG997_007123</name>
</gene>
<sequence>MIVLASTWLEPCVGRSECGYVHESFRDQRLYDYLRIIGPFCIAATTAGQQPPFSPKNSALAQSESPTMIRLPPSSHIGSGKKPRRTTVSAHLYASTEEAGSVAWYEKKQARLRDELDNIQKRRDALDANMAGLINKIAELQGGGREEGREDDCNSCVLKPADVLADGQLQKTNRAYKMDKEMERWVQCVADKLDVSGPPADEDHAADGGSAPEMAPSKANVACTHDLQSVTSTADAALAKGTGCFRSSQHIASSHAEQVASHLSTKAAKSLVLPSYNDPWANRRRERTSERTNDRASATSTGQDPNKEHNSSRRTKSSTQLCKRWAEESTPTASLLAPLGPLRFQSMASTSVDAFHDSLVVLDGDAPGFSHAGTLNIGHEFFSIVGCANACHLPWRPLHDTGSLQHKAANTHMFGNRTTQQKPSTCQATESKSHKAPSDSPVEAAAAPASSQYIFPKTYTLRLLGVANLFWLQGYGKPHVGNSDPDAVLYAMREPLLGGRQKCRGSSDATGLLDPEGRQEFDHPCPQHRPRVPAPWELTWGNGPDSGAEFSEPRQAVLPHQPNITTLKEHYRHIYQAAAARGRGGGGGRSGSRGASRTVSLNHKQSEALMGVLAAEGSKTEAETKKQPPVRHYKVPMTTPMKPRCDNGDRALVHNIKSGHRHEAVGWGQLQLCSSRDSNSRDKRCGKGLKGRFQLSH</sequence>
<accession>A0ABR1WRK5</accession>